<name>A0ABT0T2N9_9GAMM</name>
<feature type="region of interest" description="Disordered" evidence="1">
    <location>
        <begin position="1"/>
        <end position="33"/>
    </location>
</feature>
<dbReference type="Pfam" id="PF06147">
    <property type="entry name" value="DUF968"/>
    <property type="match status" value="1"/>
</dbReference>
<organism evidence="2 3">
    <name type="scientific">Halomonas gemina</name>
    <dbReference type="NCBI Taxonomy" id="2945105"/>
    <lineage>
        <taxon>Bacteria</taxon>
        <taxon>Pseudomonadati</taxon>
        <taxon>Pseudomonadota</taxon>
        <taxon>Gammaproteobacteria</taxon>
        <taxon>Oceanospirillales</taxon>
        <taxon>Halomonadaceae</taxon>
        <taxon>Halomonas</taxon>
    </lineage>
</organism>
<dbReference type="EMBL" id="JAMJPK010000005">
    <property type="protein sequence ID" value="MCL7941201.1"/>
    <property type="molecule type" value="Genomic_DNA"/>
</dbReference>
<accession>A0ABT0T2N9</accession>
<evidence type="ECO:0000256" key="1">
    <source>
        <dbReference type="SAM" id="MobiDB-lite"/>
    </source>
</evidence>
<dbReference type="InterPro" id="IPR010373">
    <property type="entry name" value="DUF968"/>
</dbReference>
<evidence type="ECO:0000313" key="2">
    <source>
        <dbReference type="EMBL" id="MCL7941201.1"/>
    </source>
</evidence>
<evidence type="ECO:0000313" key="3">
    <source>
        <dbReference type="Proteomes" id="UP001165369"/>
    </source>
</evidence>
<dbReference type="Proteomes" id="UP001165369">
    <property type="component" value="Unassembled WGS sequence"/>
</dbReference>
<gene>
    <name evidence="2" type="ORF">M8009_12985</name>
</gene>
<keyword evidence="3" id="KW-1185">Reference proteome</keyword>
<reference evidence="2" key="1">
    <citation type="submission" date="2022-05" db="EMBL/GenBank/DDBJ databases">
        <title>Halomonas geminus sp. nov. and Halomonas llamarensis sp. nov. isolated from high-altitude salars of the Atacama Desert.</title>
        <authorList>
            <person name="Hintersatz C."/>
            <person name="Rojas L.A."/>
            <person name="Wei T.-S."/>
            <person name="Kutschke S."/>
            <person name="Lehmann F."/>
            <person name="Jain R."/>
            <person name="Pollmann K."/>
        </authorList>
    </citation>
    <scope>NUCLEOTIDE SEQUENCE</scope>
    <source>
        <strain evidence="2">ATCH28</strain>
    </source>
</reference>
<sequence>MKRTGPIQRKTPLKARKPMKRATRRKAPASHSRDQRWRSEAYLAWVRSLPCCVCGATTGIAAHHMIGMWQLGGIGLKAPDSFAMPACDPIYGHSRDCHQQIHAHKALRDRQPGFVRDTISRAVRHFDGEVKTQLIQAWEFIDEREAA</sequence>
<proteinExistence type="predicted"/>
<protein>
    <submittedName>
        <fullName evidence="2">DUF968 domain-containing protein</fullName>
    </submittedName>
</protein>
<dbReference type="RefSeq" id="WP_250061776.1">
    <property type="nucleotide sequence ID" value="NZ_JAMJPK010000005.1"/>
</dbReference>
<feature type="compositionally biased region" description="Basic residues" evidence="1">
    <location>
        <begin position="11"/>
        <end position="28"/>
    </location>
</feature>
<comment type="caution">
    <text evidence="2">The sequence shown here is derived from an EMBL/GenBank/DDBJ whole genome shotgun (WGS) entry which is preliminary data.</text>
</comment>